<dbReference type="Pfam" id="PF00440">
    <property type="entry name" value="TetR_N"/>
    <property type="match status" value="1"/>
</dbReference>
<keyword evidence="1 2" id="KW-0238">DNA-binding</keyword>
<dbReference type="PANTHER" id="PTHR30328">
    <property type="entry name" value="TRANSCRIPTIONAL REPRESSOR"/>
    <property type="match status" value="1"/>
</dbReference>
<dbReference type="HOGENOM" id="CLU_069356_1_4_7"/>
<name>A8ZVQ6_DESOH</name>
<dbReference type="EMBL" id="CP000859">
    <property type="protein sequence ID" value="ABW66615.1"/>
    <property type="molecule type" value="Genomic_DNA"/>
</dbReference>
<dbReference type="InterPro" id="IPR036271">
    <property type="entry name" value="Tet_transcr_reg_TetR-rel_C_sf"/>
</dbReference>
<dbReference type="SUPFAM" id="SSF46689">
    <property type="entry name" value="Homeodomain-like"/>
    <property type="match status" value="1"/>
</dbReference>
<dbReference type="PRINTS" id="PR00455">
    <property type="entry name" value="HTHTETR"/>
</dbReference>
<dbReference type="RefSeq" id="WP_012174233.1">
    <property type="nucleotide sequence ID" value="NC_009943.1"/>
</dbReference>
<organism evidence="4 5">
    <name type="scientific">Desulfosudis oleivorans (strain DSM 6200 / JCM 39069 / Hxd3)</name>
    <name type="common">Desulfococcus oleovorans</name>
    <dbReference type="NCBI Taxonomy" id="96561"/>
    <lineage>
        <taxon>Bacteria</taxon>
        <taxon>Pseudomonadati</taxon>
        <taxon>Thermodesulfobacteriota</taxon>
        <taxon>Desulfobacteria</taxon>
        <taxon>Desulfobacterales</taxon>
        <taxon>Desulfosudaceae</taxon>
        <taxon>Desulfosudis</taxon>
    </lineage>
</organism>
<dbReference type="eggNOG" id="COG1309">
    <property type="taxonomic scope" value="Bacteria"/>
</dbReference>
<dbReference type="InterPro" id="IPR050109">
    <property type="entry name" value="HTH-type_TetR-like_transc_reg"/>
</dbReference>
<proteinExistence type="predicted"/>
<evidence type="ECO:0000256" key="2">
    <source>
        <dbReference type="PROSITE-ProRule" id="PRU00335"/>
    </source>
</evidence>
<dbReference type="AlphaFoldDB" id="A8ZVQ6"/>
<feature type="DNA-binding region" description="H-T-H motif" evidence="2">
    <location>
        <begin position="27"/>
        <end position="46"/>
    </location>
</feature>
<evidence type="ECO:0000313" key="4">
    <source>
        <dbReference type="EMBL" id="ABW66615.1"/>
    </source>
</evidence>
<dbReference type="STRING" id="96561.Dole_0805"/>
<dbReference type="PROSITE" id="PS50977">
    <property type="entry name" value="HTH_TETR_2"/>
    <property type="match status" value="1"/>
</dbReference>
<accession>A8ZVQ6</accession>
<dbReference type="GO" id="GO:0003677">
    <property type="term" value="F:DNA binding"/>
    <property type="evidence" value="ECO:0007669"/>
    <property type="project" value="UniProtKB-UniRule"/>
</dbReference>
<evidence type="ECO:0000313" key="5">
    <source>
        <dbReference type="Proteomes" id="UP000008561"/>
    </source>
</evidence>
<reference evidence="4 5" key="1">
    <citation type="submission" date="2007-10" db="EMBL/GenBank/DDBJ databases">
        <title>Complete sequence of Desulfococcus oleovorans Hxd3.</title>
        <authorList>
            <consortium name="US DOE Joint Genome Institute"/>
            <person name="Copeland A."/>
            <person name="Lucas S."/>
            <person name="Lapidus A."/>
            <person name="Barry K."/>
            <person name="Glavina del Rio T."/>
            <person name="Dalin E."/>
            <person name="Tice H."/>
            <person name="Pitluck S."/>
            <person name="Kiss H."/>
            <person name="Brettin T."/>
            <person name="Bruce D."/>
            <person name="Detter J.C."/>
            <person name="Han C."/>
            <person name="Schmutz J."/>
            <person name="Larimer F."/>
            <person name="Land M."/>
            <person name="Hauser L."/>
            <person name="Kyrpides N."/>
            <person name="Kim E."/>
            <person name="Wawrik B."/>
            <person name="Richardson P."/>
        </authorList>
    </citation>
    <scope>NUCLEOTIDE SEQUENCE [LARGE SCALE GENOMIC DNA]</scope>
    <source>
        <strain evidence="5">DSM 6200 / JCM 39069 / Hxd3</strain>
    </source>
</reference>
<dbReference type="OrthoDB" id="9790413at2"/>
<sequence length="204" mass="23090">MAQQDTPARILEAATSVFSKEGFKGARMQQIAAEAGVNQALLHYHFGSKEKLYEEVLFRFFSDVFSRLATDFQAETEPEAAFRGFIHAYMDILSTRPELPRLMVSEVLEGGRHIMAVVDRIFSQTGISPPQLIRPFIEKAVASDLIRPVDPMQTTISVVGMCMFYFVARPLMEHIWGKPADEKAFIAQRKEAIVDLVFYGIIKR</sequence>
<dbReference type="InterPro" id="IPR009057">
    <property type="entry name" value="Homeodomain-like_sf"/>
</dbReference>
<dbReference type="KEGG" id="dol:Dole_0805"/>
<dbReference type="Proteomes" id="UP000008561">
    <property type="component" value="Chromosome"/>
</dbReference>
<gene>
    <name evidence="4" type="ordered locus">Dole_0805</name>
</gene>
<feature type="domain" description="HTH tetR-type" evidence="3">
    <location>
        <begin position="4"/>
        <end position="64"/>
    </location>
</feature>
<dbReference type="InterPro" id="IPR001647">
    <property type="entry name" value="HTH_TetR"/>
</dbReference>
<protein>
    <submittedName>
        <fullName evidence="4">Transcriptional regulator, TetR family</fullName>
    </submittedName>
</protein>
<dbReference type="Gene3D" id="1.10.357.10">
    <property type="entry name" value="Tetracycline Repressor, domain 2"/>
    <property type="match status" value="1"/>
</dbReference>
<dbReference type="SUPFAM" id="SSF48498">
    <property type="entry name" value="Tetracyclin repressor-like, C-terminal domain"/>
    <property type="match status" value="1"/>
</dbReference>
<dbReference type="InterPro" id="IPR041474">
    <property type="entry name" value="NicS_C"/>
</dbReference>
<dbReference type="PANTHER" id="PTHR30328:SF54">
    <property type="entry name" value="HTH-TYPE TRANSCRIPTIONAL REPRESSOR SCO4008"/>
    <property type="match status" value="1"/>
</dbReference>
<dbReference type="Pfam" id="PF17938">
    <property type="entry name" value="TetR_C_29"/>
    <property type="match status" value="1"/>
</dbReference>
<evidence type="ECO:0000256" key="1">
    <source>
        <dbReference type="ARBA" id="ARBA00023125"/>
    </source>
</evidence>
<evidence type="ECO:0000259" key="3">
    <source>
        <dbReference type="PROSITE" id="PS50977"/>
    </source>
</evidence>
<keyword evidence="5" id="KW-1185">Reference proteome</keyword>